<dbReference type="Gene3D" id="3.30.565.10">
    <property type="entry name" value="Histidine kinase-like ATPase, C-terminal domain"/>
    <property type="match status" value="1"/>
</dbReference>
<proteinExistence type="predicted"/>
<dbReference type="Pfam" id="PF13589">
    <property type="entry name" value="HATPase_c_3"/>
    <property type="match status" value="1"/>
</dbReference>
<dbReference type="SUPFAM" id="SSF55874">
    <property type="entry name" value="ATPase domain of HSP90 chaperone/DNA topoisomerase II/histidine kinase"/>
    <property type="match status" value="1"/>
</dbReference>
<dbReference type="Proteomes" id="UP000182114">
    <property type="component" value="Unassembled WGS sequence"/>
</dbReference>
<feature type="coiled-coil region" evidence="1">
    <location>
        <begin position="351"/>
        <end position="378"/>
    </location>
</feature>
<dbReference type="EMBL" id="FNBD01000034">
    <property type="protein sequence ID" value="SDF57800.1"/>
    <property type="molecule type" value="Genomic_DNA"/>
</dbReference>
<gene>
    <name evidence="2" type="ORF">SAMN04487992_1343</name>
</gene>
<evidence type="ECO:0000313" key="2">
    <source>
        <dbReference type="EMBL" id="SDF57800.1"/>
    </source>
</evidence>
<dbReference type="GO" id="GO:0016301">
    <property type="term" value="F:kinase activity"/>
    <property type="evidence" value="ECO:0007669"/>
    <property type="project" value="UniProtKB-KW"/>
</dbReference>
<keyword evidence="2" id="KW-0418">Kinase</keyword>
<dbReference type="InterPro" id="IPR036890">
    <property type="entry name" value="HATPase_C_sf"/>
</dbReference>
<protein>
    <submittedName>
        <fullName evidence="2">Histidine kinase-, DNA gyrase B-, and HSP90-like ATPase</fullName>
    </submittedName>
</protein>
<evidence type="ECO:0000256" key="1">
    <source>
        <dbReference type="SAM" id="Coils"/>
    </source>
</evidence>
<dbReference type="AlphaFoldDB" id="A0A1G7M9F4"/>
<name>A0A1G7M9F4_9FLAO</name>
<keyword evidence="2" id="KW-0808">Transferase</keyword>
<accession>A0A1G7M9F4</accession>
<keyword evidence="3" id="KW-1185">Reference proteome</keyword>
<evidence type="ECO:0000313" key="3">
    <source>
        <dbReference type="Proteomes" id="UP000182114"/>
    </source>
</evidence>
<dbReference type="RefSeq" id="WP_074539624.1">
    <property type="nucleotide sequence ID" value="NZ_FNBD01000034.1"/>
</dbReference>
<keyword evidence="1" id="KW-0175">Coiled coil</keyword>
<organism evidence="2 3">
    <name type="scientific">Cellulophaga baltica</name>
    <dbReference type="NCBI Taxonomy" id="76594"/>
    <lineage>
        <taxon>Bacteria</taxon>
        <taxon>Pseudomonadati</taxon>
        <taxon>Bacteroidota</taxon>
        <taxon>Flavobacteriia</taxon>
        <taxon>Flavobacteriales</taxon>
        <taxon>Flavobacteriaceae</taxon>
        <taxon>Cellulophaga</taxon>
    </lineage>
</organism>
<reference evidence="3" key="1">
    <citation type="submission" date="2016-10" db="EMBL/GenBank/DDBJ databases">
        <authorList>
            <person name="Varghese N."/>
            <person name="Submissions S."/>
        </authorList>
    </citation>
    <scope>NUCLEOTIDE SEQUENCE [LARGE SCALE GENOMIC DNA]</scope>
    <source>
        <strain evidence="3">DSM 24729</strain>
    </source>
</reference>
<sequence>MSQQNKVSIRPQVTMLSVLKHIEYETWFALAEFIDNAIDSYLKNISSLQKIEGDNFVLDVKVEINEPENRITIRDNAGGIGELDYSRAFRAAEVPPDNSGLSEFGMGMKSAACWFADNWCVTSTSIGESQLKKVSFDMQKIFEDKLEELDVEVKSCDKNHHYTIVELFDVNRMPRRKGVGKVKNHLRSIYREFIRKGHLNLTVNGEELKFKDPNILNVPQYDLPDSESILWRKQIDFELEKGLSVKGFVAIREKASTSEAGFALFRRGRVIQGSFDNGFRPDFIFGAPNSYRFQRVFGELHLDGFNVNFTKKGIQWDENLDVFLRLLKDDISSKEFPLLQQAEQYRVRASEKEYKASLKALNKTADDLQKKAPQAVSEVVNSILVSEPEERIELTKTEKTLHREFDIRFNKADWKVSIELSYDTSLTELIEVGDSFIKEKVNDSSVRQIGIRLSLTHPFMVEFAGADTNKIEPILRIAAAFGLSEIIAKDSYKNQGEVRRNFNELIFNLSK</sequence>